<reference evidence="3" key="1">
    <citation type="journal article" date="2006" name="Science">
        <title>Phytophthora genome sequences uncover evolutionary origins and mechanisms of pathogenesis.</title>
        <authorList>
            <person name="Tyler B.M."/>
            <person name="Tripathy S."/>
            <person name="Zhang X."/>
            <person name="Dehal P."/>
            <person name="Jiang R.H."/>
            <person name="Aerts A."/>
            <person name="Arredondo F.D."/>
            <person name="Baxter L."/>
            <person name="Bensasson D."/>
            <person name="Beynon J.L."/>
            <person name="Chapman J."/>
            <person name="Damasceno C.M."/>
            <person name="Dorrance A.E."/>
            <person name="Dou D."/>
            <person name="Dickerman A.W."/>
            <person name="Dubchak I.L."/>
            <person name="Garbelotto M."/>
            <person name="Gijzen M."/>
            <person name="Gordon S.G."/>
            <person name="Govers F."/>
            <person name="Grunwald N.J."/>
            <person name="Huang W."/>
            <person name="Ivors K.L."/>
            <person name="Jones R.W."/>
            <person name="Kamoun S."/>
            <person name="Krampis K."/>
            <person name="Lamour K.H."/>
            <person name="Lee M.K."/>
            <person name="McDonald W.H."/>
            <person name="Medina M."/>
            <person name="Meijer H.J."/>
            <person name="Nordberg E.K."/>
            <person name="Maclean D.J."/>
            <person name="Ospina-Giraldo M.D."/>
            <person name="Morris P.F."/>
            <person name="Phuntumart V."/>
            <person name="Putnam N.H."/>
            <person name="Rash S."/>
            <person name="Rose J.K."/>
            <person name="Sakihama Y."/>
            <person name="Salamov A.A."/>
            <person name="Savidor A."/>
            <person name="Scheuring C.F."/>
            <person name="Smith B.M."/>
            <person name="Sobral B.W."/>
            <person name="Terry A."/>
            <person name="Torto-Alalibo T.A."/>
            <person name="Win J."/>
            <person name="Xu Z."/>
            <person name="Zhang H."/>
            <person name="Grigoriev I.V."/>
            <person name="Rokhsar D.S."/>
            <person name="Boore J.L."/>
        </authorList>
    </citation>
    <scope>NUCLEOTIDE SEQUENCE [LARGE SCALE GENOMIC DNA]</scope>
    <source>
        <strain evidence="3">Pr102</strain>
    </source>
</reference>
<dbReference type="VEuPathDB" id="FungiDB:KRP22_2423"/>
<dbReference type="Proteomes" id="UP000005238">
    <property type="component" value="Unassembled WGS sequence"/>
</dbReference>
<protein>
    <recommendedName>
        <fullName evidence="1">DDE-1 domain-containing protein</fullName>
    </recommendedName>
</protein>
<dbReference type="eggNOG" id="KOG3105">
    <property type="taxonomic scope" value="Eukaryota"/>
</dbReference>
<dbReference type="STRING" id="164328.H3GYX3"/>
<organism evidence="2 3">
    <name type="scientific">Phytophthora ramorum</name>
    <name type="common">Sudden oak death agent</name>
    <dbReference type="NCBI Taxonomy" id="164328"/>
    <lineage>
        <taxon>Eukaryota</taxon>
        <taxon>Sar</taxon>
        <taxon>Stramenopiles</taxon>
        <taxon>Oomycota</taxon>
        <taxon>Peronosporomycetes</taxon>
        <taxon>Peronosporales</taxon>
        <taxon>Peronosporaceae</taxon>
        <taxon>Phytophthora</taxon>
    </lineage>
</organism>
<evidence type="ECO:0000313" key="3">
    <source>
        <dbReference type="Proteomes" id="UP000005238"/>
    </source>
</evidence>
<evidence type="ECO:0000259" key="1">
    <source>
        <dbReference type="Pfam" id="PF03184"/>
    </source>
</evidence>
<dbReference type="PANTHER" id="PTHR19303">
    <property type="entry name" value="TRANSPOSON"/>
    <property type="match status" value="1"/>
</dbReference>
<dbReference type="InParanoid" id="H3GYX3"/>
<dbReference type="PANTHER" id="PTHR19303:SF57">
    <property type="entry name" value="HTH CENPB-TYPE DOMAIN-CONTAINING PROTEIN"/>
    <property type="match status" value="1"/>
</dbReference>
<dbReference type="VEuPathDB" id="FungiDB:KRP22_6271"/>
<dbReference type="InterPro" id="IPR004875">
    <property type="entry name" value="DDE_SF_endonuclease_dom"/>
</dbReference>
<dbReference type="AlphaFoldDB" id="H3GYX3"/>
<dbReference type="Pfam" id="PF03184">
    <property type="entry name" value="DDE_1"/>
    <property type="match status" value="1"/>
</dbReference>
<dbReference type="VEuPathDB" id="FungiDB:KRP23_810"/>
<dbReference type="GO" id="GO:0003677">
    <property type="term" value="F:DNA binding"/>
    <property type="evidence" value="ECO:0000318"/>
    <property type="project" value="GO_Central"/>
</dbReference>
<feature type="domain" description="DDE-1" evidence="1">
    <location>
        <begin position="220"/>
        <end position="354"/>
    </location>
</feature>
<proteinExistence type="predicted"/>
<dbReference type="EMBL" id="DS566077">
    <property type="status" value="NOT_ANNOTATED_CDS"/>
    <property type="molecule type" value="Genomic_DNA"/>
</dbReference>
<dbReference type="GO" id="GO:0005634">
    <property type="term" value="C:nucleus"/>
    <property type="evidence" value="ECO:0000318"/>
    <property type="project" value="GO_Central"/>
</dbReference>
<dbReference type="InterPro" id="IPR050863">
    <property type="entry name" value="CenT-Element_Derived"/>
</dbReference>
<accession>H3GYX3</accession>
<name>H3GYX3_PHYRM</name>
<keyword evidence="3" id="KW-1185">Reference proteome</keyword>
<dbReference type="EnsemblProtists" id="Phyra82942">
    <property type="protein sequence ID" value="Phyra82942"/>
    <property type="gene ID" value="Phyra82942"/>
</dbReference>
<sequence length="399" mass="45154">MAGCHSACFAKEDMPVHKREMPKAKKSYTIAKKREALDLVAVSSELEAATRLGISRRTIRDWVAEKDKIREFTGSERSPTLKGQGKRELFPFFHGLINYMKDRRRAEKILSTKHMIIYIKSNHAGWLANYMADKVSPQSGIHALERACQRFCERYGYTPQKPQSTKKNAETLAVCVDYKLFEIFNVDETGIDFDMPPKRSWAGRGHHDSAKVLGLNKHSTRLTAVITARADGKKMPILFIVRGKPGGSIETKELKKYPKGHVYAVQENAWMDTRVWKKYTSELLKYEVNVPSLLLLDNFEAHISEVGQNAVLEDAIARVVPLPPNSTSVCQPLDVGVMGPLKQLMKSLWLIEDNTGDERAPDQCLICSKRTLAAWELLGEEDVKKAFVKAIHRYHTVEG</sequence>
<evidence type="ECO:0000313" key="2">
    <source>
        <dbReference type="EnsemblProtists" id="Phyra82942"/>
    </source>
</evidence>
<reference evidence="2" key="2">
    <citation type="submission" date="2015-06" db="UniProtKB">
        <authorList>
            <consortium name="EnsemblProtists"/>
        </authorList>
    </citation>
    <scope>IDENTIFICATION</scope>
    <source>
        <strain evidence="2">Pr102</strain>
    </source>
</reference>
<dbReference type="HOGENOM" id="CLU_065472_2_0_1"/>